<dbReference type="Proteomes" id="UP001212421">
    <property type="component" value="Chromosome"/>
</dbReference>
<gene>
    <name evidence="1" type="ORF">KIV56_03955</name>
</gene>
<proteinExistence type="predicted"/>
<accession>A0ABY7NDN5</accession>
<sequence>MVGVPLEGLREPIWPVVLSRRCENLPNLGTSEATHNFVLDRTCDGLHGIASRHSSPEILNSDNSIEALEIIQRKLQRSYDSADVVAAVRSYIAAD</sequence>
<name>A0ABY7NDN5_9MICO</name>
<keyword evidence="2" id="KW-1185">Reference proteome</keyword>
<organism evidence="1 2">
    <name type="scientific">Cryobacterium breve</name>
    <dbReference type="NCBI Taxonomy" id="1259258"/>
    <lineage>
        <taxon>Bacteria</taxon>
        <taxon>Bacillati</taxon>
        <taxon>Actinomycetota</taxon>
        <taxon>Actinomycetes</taxon>
        <taxon>Micrococcales</taxon>
        <taxon>Microbacteriaceae</taxon>
        <taxon>Cryobacterium</taxon>
    </lineage>
</organism>
<evidence type="ECO:0000313" key="2">
    <source>
        <dbReference type="Proteomes" id="UP001212421"/>
    </source>
</evidence>
<dbReference type="RefSeq" id="WP_281535259.1">
    <property type="nucleotide sequence ID" value="NZ_CP075584.1"/>
</dbReference>
<protein>
    <submittedName>
        <fullName evidence="1">Uncharacterized protein</fullName>
    </submittedName>
</protein>
<evidence type="ECO:0000313" key="1">
    <source>
        <dbReference type="EMBL" id="WBM80591.1"/>
    </source>
</evidence>
<reference evidence="1 2" key="1">
    <citation type="submission" date="2021-05" db="EMBL/GenBank/DDBJ databases">
        <authorList>
            <person name="Kumar R."/>
            <person name="Kumar A."/>
            <person name="Mukhia S."/>
        </authorList>
    </citation>
    <scope>NUCLEOTIDE SEQUENCE [LARGE SCALE GENOMIC DNA]</scope>
    <source>
        <strain evidence="1 2">ERMR7:08</strain>
    </source>
</reference>
<dbReference type="EMBL" id="CP075584">
    <property type="protein sequence ID" value="WBM80591.1"/>
    <property type="molecule type" value="Genomic_DNA"/>
</dbReference>